<evidence type="ECO:0000256" key="2">
    <source>
        <dbReference type="ARBA" id="ARBA00022730"/>
    </source>
</evidence>
<dbReference type="Pfam" id="PF00181">
    <property type="entry name" value="Ribosomal_L2_N"/>
    <property type="match status" value="1"/>
</dbReference>
<dbReference type="InterPro" id="IPR002171">
    <property type="entry name" value="Ribosomal_uL2"/>
</dbReference>
<evidence type="ECO:0000256" key="4">
    <source>
        <dbReference type="ARBA" id="ARBA00022980"/>
    </source>
</evidence>
<dbReference type="SUPFAM" id="SSF50104">
    <property type="entry name" value="Translation proteins SH3-like domain"/>
    <property type="match status" value="1"/>
</dbReference>
<dbReference type="FunFam" id="4.10.950.10:FF:000001">
    <property type="entry name" value="50S ribosomal protein L2"/>
    <property type="match status" value="1"/>
</dbReference>
<dbReference type="InterPro" id="IPR022669">
    <property type="entry name" value="Ribosomal_uL2_C"/>
</dbReference>
<evidence type="ECO:0000256" key="8">
    <source>
        <dbReference type="SAM" id="MobiDB-lite"/>
    </source>
</evidence>
<name>A0A2A2WRV6_9ACTN</name>
<evidence type="ECO:0000313" key="12">
    <source>
        <dbReference type="Proteomes" id="UP000218810"/>
    </source>
</evidence>
<feature type="domain" description="Large ribosomal subunit protein uL2 RNA-binding" evidence="10">
    <location>
        <begin position="42"/>
        <end position="119"/>
    </location>
</feature>
<keyword evidence="3 7" id="KW-0694">RNA-binding</keyword>
<dbReference type="GO" id="GO:0015934">
    <property type="term" value="C:large ribosomal subunit"/>
    <property type="evidence" value="ECO:0007669"/>
    <property type="project" value="InterPro"/>
</dbReference>
<dbReference type="InterPro" id="IPR022671">
    <property type="entry name" value="Ribosomal_uL2_CS"/>
</dbReference>
<keyword evidence="2 7" id="KW-0699">rRNA-binding</keyword>
<dbReference type="Pfam" id="PF03947">
    <property type="entry name" value="Ribosomal_L2_C"/>
    <property type="match status" value="1"/>
</dbReference>
<dbReference type="InterPro" id="IPR022666">
    <property type="entry name" value="Ribosomal_uL2_RNA-bd_dom"/>
</dbReference>
<dbReference type="GO" id="GO:0019843">
    <property type="term" value="F:rRNA binding"/>
    <property type="evidence" value="ECO:0007669"/>
    <property type="project" value="UniProtKB-UniRule"/>
</dbReference>
<feature type="region of interest" description="Disordered" evidence="8">
    <location>
        <begin position="225"/>
        <end position="278"/>
    </location>
</feature>
<dbReference type="PIRSF" id="PIRSF002158">
    <property type="entry name" value="Ribosomal_L2"/>
    <property type="match status" value="1"/>
</dbReference>
<dbReference type="InterPro" id="IPR005880">
    <property type="entry name" value="Ribosomal_uL2_bac/org-type"/>
</dbReference>
<feature type="compositionally biased region" description="Basic residues" evidence="8">
    <location>
        <begin position="269"/>
        <end position="278"/>
    </location>
</feature>
<gene>
    <name evidence="7" type="primary">rplB</name>
    <name evidence="11" type="ORF">CEY15_05285</name>
</gene>
<dbReference type="InterPro" id="IPR008991">
    <property type="entry name" value="Translation_prot_SH3-like_sf"/>
</dbReference>
<sequence>MAIRKYKPTTPGRRGSSVSDFAEITRSTPEKSLLRPLHKTGGRNGHGRITTRHKGGGHKRQYRLIDFRRNDKDGVDATVAHIEYDPNRTANIALLHYADGEKRYILAPRNLKQGMKVESGVGSDIKVGNNLPLRNIPAGTVVHAVELRPGGGAKMARAAGAGIQLLGKEGAYASLRMPSGEIRRVDVRCRATIGEVGNAEQGNINWGKAGRMRWKGVRPTVRGVVMNPVDHPHGGGEGKTSGGRHPVSPWGQPEGRTRKPNKASDKMIVRRRRTGKKR</sequence>
<comment type="caution">
    <text evidence="11">The sequence shown here is derived from an EMBL/GenBank/DDBJ whole genome shotgun (WGS) entry which is preliminary data.</text>
</comment>
<dbReference type="NCBIfam" id="TIGR01171">
    <property type="entry name" value="rplB_bact"/>
    <property type="match status" value="1"/>
</dbReference>
<dbReference type="OrthoDB" id="9778722at2"/>
<evidence type="ECO:0000313" key="11">
    <source>
        <dbReference type="EMBL" id="PAY23969.1"/>
    </source>
</evidence>
<dbReference type="PANTHER" id="PTHR13691:SF5">
    <property type="entry name" value="LARGE RIBOSOMAL SUBUNIT PROTEIN UL2M"/>
    <property type="match status" value="1"/>
</dbReference>
<keyword evidence="4 7" id="KW-0689">Ribosomal protein</keyword>
<proteinExistence type="inferred from homology"/>
<dbReference type="RefSeq" id="WP_017838194.1">
    <property type="nucleotide sequence ID" value="NZ_NTGA01000011.1"/>
</dbReference>
<comment type="similarity">
    <text evidence="1 7">Belongs to the universal ribosomal protein uL2 family.</text>
</comment>
<evidence type="ECO:0000256" key="6">
    <source>
        <dbReference type="ARBA" id="ARBA00035242"/>
    </source>
</evidence>
<dbReference type="Gene3D" id="4.10.950.10">
    <property type="entry name" value="Ribosomal protein L2, domain 3"/>
    <property type="match status" value="1"/>
</dbReference>
<dbReference type="InterPro" id="IPR012340">
    <property type="entry name" value="NA-bd_OB-fold"/>
</dbReference>
<comment type="function">
    <text evidence="7">One of the primary rRNA binding proteins. Required for association of the 30S and 50S subunits to form the 70S ribosome, for tRNA binding and peptide bond formation. It has been suggested to have peptidyltransferase activity; this is somewhat controversial. Makes several contacts with the 16S rRNA in the 70S ribosome.</text>
</comment>
<dbReference type="Gene3D" id="2.40.50.140">
    <property type="entry name" value="Nucleic acid-binding proteins"/>
    <property type="match status" value="1"/>
</dbReference>
<evidence type="ECO:0000256" key="3">
    <source>
        <dbReference type="ARBA" id="ARBA00022884"/>
    </source>
</evidence>
<dbReference type="GO" id="GO:0003735">
    <property type="term" value="F:structural constituent of ribosome"/>
    <property type="evidence" value="ECO:0007669"/>
    <property type="project" value="InterPro"/>
</dbReference>
<protein>
    <recommendedName>
        <fullName evidence="6 7">Large ribosomal subunit protein uL2</fullName>
    </recommendedName>
</protein>
<evidence type="ECO:0000256" key="1">
    <source>
        <dbReference type="ARBA" id="ARBA00005636"/>
    </source>
</evidence>
<feature type="domain" description="Large ribosomal subunit protein uL2 C-terminal" evidence="9">
    <location>
        <begin position="125"/>
        <end position="253"/>
    </location>
</feature>
<dbReference type="GO" id="GO:0016740">
    <property type="term" value="F:transferase activity"/>
    <property type="evidence" value="ECO:0007669"/>
    <property type="project" value="InterPro"/>
</dbReference>
<dbReference type="GO" id="GO:0002181">
    <property type="term" value="P:cytoplasmic translation"/>
    <property type="evidence" value="ECO:0007669"/>
    <property type="project" value="TreeGrafter"/>
</dbReference>
<dbReference type="FunFam" id="2.30.30.30:FF:000001">
    <property type="entry name" value="50S ribosomal protein L2"/>
    <property type="match status" value="1"/>
</dbReference>
<keyword evidence="5 7" id="KW-0687">Ribonucleoprotein</keyword>
<reference evidence="12" key="1">
    <citation type="submission" date="2017-09" db="EMBL/GenBank/DDBJ databases">
        <authorList>
            <person name="Zhang Y."/>
            <person name="Huang X."/>
            <person name="Liu J."/>
            <person name="Lu L."/>
            <person name="Peng K."/>
        </authorList>
    </citation>
    <scope>NUCLEOTIDE SEQUENCE [LARGE SCALE GENOMIC DNA]</scope>
    <source>
        <strain evidence="12">S-XJ-1</strain>
    </source>
</reference>
<accession>A0A2A2WRV6</accession>
<evidence type="ECO:0000259" key="9">
    <source>
        <dbReference type="SMART" id="SM01382"/>
    </source>
</evidence>
<dbReference type="FunFam" id="2.40.50.140:FF:000003">
    <property type="entry name" value="50S ribosomal protein L2"/>
    <property type="match status" value="1"/>
</dbReference>
<evidence type="ECO:0000259" key="10">
    <source>
        <dbReference type="SMART" id="SM01383"/>
    </source>
</evidence>
<feature type="region of interest" description="Disordered" evidence="8">
    <location>
        <begin position="1"/>
        <end position="60"/>
    </location>
</feature>
<dbReference type="SMART" id="SM01382">
    <property type="entry name" value="Ribosomal_L2_C"/>
    <property type="match status" value="1"/>
</dbReference>
<evidence type="ECO:0000256" key="5">
    <source>
        <dbReference type="ARBA" id="ARBA00023274"/>
    </source>
</evidence>
<organism evidence="11 12">
    <name type="scientific">Dietzia natronolimnaea</name>
    <dbReference type="NCBI Taxonomy" id="161920"/>
    <lineage>
        <taxon>Bacteria</taxon>
        <taxon>Bacillati</taxon>
        <taxon>Actinomycetota</taxon>
        <taxon>Actinomycetes</taxon>
        <taxon>Mycobacteriales</taxon>
        <taxon>Dietziaceae</taxon>
        <taxon>Dietzia</taxon>
    </lineage>
</organism>
<keyword evidence="12" id="KW-1185">Reference proteome</keyword>
<dbReference type="PANTHER" id="PTHR13691">
    <property type="entry name" value="RIBOSOMAL PROTEIN L2"/>
    <property type="match status" value="1"/>
</dbReference>
<dbReference type="SMART" id="SM01383">
    <property type="entry name" value="Ribosomal_L2"/>
    <property type="match status" value="1"/>
</dbReference>
<dbReference type="PROSITE" id="PS00467">
    <property type="entry name" value="RIBOSOMAL_L2"/>
    <property type="match status" value="1"/>
</dbReference>
<dbReference type="SUPFAM" id="SSF50249">
    <property type="entry name" value="Nucleic acid-binding proteins"/>
    <property type="match status" value="1"/>
</dbReference>
<dbReference type="Gene3D" id="2.30.30.30">
    <property type="match status" value="1"/>
</dbReference>
<dbReference type="HAMAP" id="MF_01320_B">
    <property type="entry name" value="Ribosomal_uL2_B"/>
    <property type="match status" value="1"/>
</dbReference>
<dbReference type="AlphaFoldDB" id="A0A2A2WRV6"/>
<evidence type="ECO:0000256" key="7">
    <source>
        <dbReference type="HAMAP-Rule" id="MF_01320"/>
    </source>
</evidence>
<dbReference type="InterPro" id="IPR014722">
    <property type="entry name" value="Rib_uL2_dom2"/>
</dbReference>
<comment type="subunit">
    <text evidence="7">Part of the 50S ribosomal subunit. Forms a bridge to the 30S subunit in the 70S ribosome.</text>
</comment>
<dbReference type="EMBL" id="NTGA01000011">
    <property type="protein sequence ID" value="PAY23969.1"/>
    <property type="molecule type" value="Genomic_DNA"/>
</dbReference>
<dbReference type="InterPro" id="IPR014726">
    <property type="entry name" value="Ribosomal_uL2_dom3"/>
</dbReference>
<feature type="compositionally biased region" description="Basic residues" evidence="8">
    <location>
        <begin position="36"/>
        <end position="60"/>
    </location>
</feature>
<dbReference type="Proteomes" id="UP000218810">
    <property type="component" value="Unassembled WGS sequence"/>
</dbReference>